<sequence>MPADMKATIAEAFLSLLQYKDVDKITVKVLVETCHISRQTFYYHFKDIVDVIEWCIRASAAQLLTNIYEADSPQNACRIIVESTIKDDSLIRKLMRSQKREEIEKVLFPVMRQYMMAFARHARPDIDLSYSDLEALLDFCTFGMIGMIKMACLDVRTNVDLLSRQIYLILSGQMLSSR</sequence>
<dbReference type="EMBL" id="VUMS01000019">
    <property type="protein sequence ID" value="MST67165.1"/>
    <property type="molecule type" value="Genomic_DNA"/>
</dbReference>
<evidence type="ECO:0000313" key="2">
    <source>
        <dbReference type="EMBL" id="MST67165.1"/>
    </source>
</evidence>
<accession>A0A7X2TMN7</accession>
<evidence type="ECO:0000313" key="3">
    <source>
        <dbReference type="Proteomes" id="UP000440513"/>
    </source>
</evidence>
<reference evidence="2 3" key="1">
    <citation type="submission" date="2019-08" db="EMBL/GenBank/DDBJ databases">
        <title>In-depth cultivation of the pig gut microbiome towards novel bacterial diversity and tailored functional studies.</title>
        <authorList>
            <person name="Wylensek D."/>
            <person name="Hitch T.C.A."/>
            <person name="Clavel T."/>
        </authorList>
    </citation>
    <scope>NUCLEOTIDE SEQUENCE [LARGE SCALE GENOMIC DNA]</scope>
    <source>
        <strain evidence="2 3">BSM-380-WT-5A</strain>
    </source>
</reference>
<protein>
    <recommendedName>
        <fullName evidence="1">Transcriptional regulator TetR C-terminal Firmicutes type domain-containing protein</fullName>
    </recommendedName>
</protein>
<dbReference type="InterPro" id="IPR039532">
    <property type="entry name" value="TetR_C_Firmicutes"/>
</dbReference>
<dbReference type="PANTHER" id="PTHR43479:SF7">
    <property type="entry name" value="TETR-FAMILY TRANSCRIPTIONAL REGULATOR"/>
    <property type="match status" value="1"/>
</dbReference>
<dbReference type="Gene3D" id="1.10.357.10">
    <property type="entry name" value="Tetracycline Repressor, domain 2"/>
    <property type="match status" value="1"/>
</dbReference>
<name>A0A7X2TMN7_9FIRM</name>
<dbReference type="RefSeq" id="WP_154432613.1">
    <property type="nucleotide sequence ID" value="NZ_VUMS01000019.1"/>
</dbReference>
<proteinExistence type="predicted"/>
<feature type="domain" description="Transcriptional regulator TetR C-terminal Firmicutes type" evidence="1">
    <location>
        <begin position="72"/>
        <end position="149"/>
    </location>
</feature>
<organism evidence="2 3">
    <name type="scientific">Oliverpabstia intestinalis</name>
    <dbReference type="NCBI Taxonomy" id="2606633"/>
    <lineage>
        <taxon>Bacteria</taxon>
        <taxon>Bacillati</taxon>
        <taxon>Bacillota</taxon>
        <taxon>Clostridia</taxon>
        <taxon>Lachnospirales</taxon>
        <taxon>Lachnospiraceae</taxon>
        <taxon>Oliverpabstia</taxon>
    </lineage>
</organism>
<dbReference type="Proteomes" id="UP000440513">
    <property type="component" value="Unassembled WGS sequence"/>
</dbReference>
<dbReference type="Pfam" id="PF14278">
    <property type="entry name" value="TetR_C_8"/>
    <property type="match status" value="1"/>
</dbReference>
<evidence type="ECO:0000259" key="1">
    <source>
        <dbReference type="Pfam" id="PF14278"/>
    </source>
</evidence>
<dbReference type="AlphaFoldDB" id="A0A7X2TMN7"/>
<dbReference type="PANTHER" id="PTHR43479">
    <property type="entry name" value="ACREF/ENVCD OPERON REPRESSOR-RELATED"/>
    <property type="match status" value="1"/>
</dbReference>
<comment type="caution">
    <text evidence="2">The sequence shown here is derived from an EMBL/GenBank/DDBJ whole genome shotgun (WGS) entry which is preliminary data.</text>
</comment>
<gene>
    <name evidence="2" type="ORF">FYJ57_10655</name>
</gene>
<dbReference type="InterPro" id="IPR050624">
    <property type="entry name" value="HTH-type_Tx_Regulator"/>
</dbReference>
<dbReference type="InterPro" id="IPR009057">
    <property type="entry name" value="Homeodomain-like_sf"/>
</dbReference>
<dbReference type="SUPFAM" id="SSF46689">
    <property type="entry name" value="Homeodomain-like"/>
    <property type="match status" value="1"/>
</dbReference>
<keyword evidence="3" id="KW-1185">Reference proteome</keyword>